<dbReference type="PANTHER" id="PTHR37477:SF1">
    <property type="entry name" value="COBALT-PRECORRIN-5A HYDROLASE"/>
    <property type="match status" value="1"/>
</dbReference>
<gene>
    <name evidence="2" type="ORF">B6N60_01517</name>
</gene>
<dbReference type="Proteomes" id="UP000683511">
    <property type="component" value="Chromosome"/>
</dbReference>
<name>A0A975Y457_9NOST</name>
<reference evidence="2" key="1">
    <citation type="submission" date="2017-04" db="EMBL/GenBank/DDBJ databases">
        <title>Genome deletions in a multicellular cyanobacterial endosymbiont for morphological adaptation in marine diatoms.</title>
        <authorList>
            <person name="Wang Y."/>
            <person name="Gao H."/>
            <person name="Li R."/>
            <person name="Xu X."/>
        </authorList>
    </citation>
    <scope>NUCLEOTIDE SEQUENCE</scope>
    <source>
        <strain evidence="2">FACHB 800</strain>
    </source>
</reference>
<sequence length="153" mass="16797">MQLKKLYRQNLWIGVGCNKGISLQLINTAIETILHKFQLEKNQILGIATIDTKSSEPALVEFCQLHNLPLKTFTASVLSCICVPHPSLITQQVVDTPSVAEAAAILAASENNHENVALLVPKHIFHQLGEKKALTMAIAQCQPFFTQQPGENS</sequence>
<evidence type="ECO:0000313" key="2">
    <source>
        <dbReference type="EMBL" id="QXE22831.1"/>
    </source>
</evidence>
<dbReference type="Gene3D" id="3.30.420.180">
    <property type="entry name" value="CobE/GbiG C-terminal domain"/>
    <property type="match status" value="1"/>
</dbReference>
<accession>A0A975Y457</accession>
<evidence type="ECO:0000259" key="1">
    <source>
        <dbReference type="Pfam" id="PF01890"/>
    </source>
</evidence>
<dbReference type="Pfam" id="PF01890">
    <property type="entry name" value="CbiG_C"/>
    <property type="match status" value="1"/>
</dbReference>
<dbReference type="InterPro" id="IPR036518">
    <property type="entry name" value="CobE/GbiG_C_sf"/>
</dbReference>
<keyword evidence="3" id="KW-1185">Reference proteome</keyword>
<protein>
    <submittedName>
        <fullName evidence="2">Cobalamin (Vitamin B12) biosynthesis CbiG protein</fullName>
    </submittedName>
</protein>
<dbReference type="PANTHER" id="PTHR37477">
    <property type="entry name" value="COBALT-PRECORRIN-5A HYDROLASE"/>
    <property type="match status" value="1"/>
</dbReference>
<organism evidence="2 3">
    <name type="scientific">Richelia sinica FACHB-800</name>
    <dbReference type="NCBI Taxonomy" id="1357546"/>
    <lineage>
        <taxon>Bacteria</taxon>
        <taxon>Bacillati</taxon>
        <taxon>Cyanobacteriota</taxon>
        <taxon>Cyanophyceae</taxon>
        <taxon>Nostocales</taxon>
        <taxon>Nostocaceae</taxon>
        <taxon>Richelia</taxon>
    </lineage>
</organism>
<dbReference type="GO" id="GO:0009236">
    <property type="term" value="P:cobalamin biosynthetic process"/>
    <property type="evidence" value="ECO:0007669"/>
    <property type="project" value="InterPro"/>
</dbReference>
<dbReference type="KEGG" id="rsin:B6N60_01517"/>
<dbReference type="AlphaFoldDB" id="A0A975Y457"/>
<feature type="domain" description="CobE/GbiG C-terminal" evidence="1">
    <location>
        <begin position="11"/>
        <end position="139"/>
    </location>
</feature>
<dbReference type="SUPFAM" id="SSF159664">
    <property type="entry name" value="CobE/GbiG C-terminal domain-like"/>
    <property type="match status" value="1"/>
</dbReference>
<dbReference type="EMBL" id="CP021056">
    <property type="protein sequence ID" value="QXE22831.1"/>
    <property type="molecule type" value="Genomic_DNA"/>
</dbReference>
<dbReference type="InterPro" id="IPR052553">
    <property type="entry name" value="CbiG_hydrolase"/>
</dbReference>
<proteinExistence type="predicted"/>
<evidence type="ECO:0000313" key="3">
    <source>
        <dbReference type="Proteomes" id="UP000683511"/>
    </source>
</evidence>
<dbReference type="InterPro" id="IPR002750">
    <property type="entry name" value="CobE/GbiG_C"/>
</dbReference>